<dbReference type="STRING" id="456900.A0A195CSP8"/>
<evidence type="ECO:0000313" key="1">
    <source>
        <dbReference type="EMBL" id="KYN03716.1"/>
    </source>
</evidence>
<keyword evidence="2" id="KW-1185">Reference proteome</keyword>
<evidence type="ECO:0000313" key="2">
    <source>
        <dbReference type="Proteomes" id="UP000078542"/>
    </source>
</evidence>
<dbReference type="AlphaFoldDB" id="A0A195CSP8"/>
<organism evidence="1 2">
    <name type="scientific">Cyphomyrmex costatus</name>
    <dbReference type="NCBI Taxonomy" id="456900"/>
    <lineage>
        <taxon>Eukaryota</taxon>
        <taxon>Metazoa</taxon>
        <taxon>Ecdysozoa</taxon>
        <taxon>Arthropoda</taxon>
        <taxon>Hexapoda</taxon>
        <taxon>Insecta</taxon>
        <taxon>Pterygota</taxon>
        <taxon>Neoptera</taxon>
        <taxon>Endopterygota</taxon>
        <taxon>Hymenoptera</taxon>
        <taxon>Apocrita</taxon>
        <taxon>Aculeata</taxon>
        <taxon>Formicoidea</taxon>
        <taxon>Formicidae</taxon>
        <taxon>Myrmicinae</taxon>
        <taxon>Cyphomyrmex</taxon>
    </lineage>
</organism>
<reference evidence="1 2" key="1">
    <citation type="submission" date="2016-03" db="EMBL/GenBank/DDBJ databases">
        <title>Cyphomyrmex costatus WGS genome.</title>
        <authorList>
            <person name="Nygaard S."/>
            <person name="Hu H."/>
            <person name="Boomsma J."/>
            <person name="Zhang G."/>
        </authorList>
    </citation>
    <scope>NUCLEOTIDE SEQUENCE [LARGE SCALE GENOMIC DNA]</scope>
    <source>
        <strain evidence="1">MS0001</strain>
        <tissue evidence="1">Whole body</tissue>
    </source>
</reference>
<protein>
    <submittedName>
        <fullName evidence="1">Uncharacterized protein</fullName>
    </submittedName>
</protein>
<dbReference type="EMBL" id="KQ977305">
    <property type="protein sequence ID" value="KYN03716.1"/>
    <property type="molecule type" value="Genomic_DNA"/>
</dbReference>
<proteinExistence type="predicted"/>
<dbReference type="Proteomes" id="UP000078542">
    <property type="component" value="Unassembled WGS sequence"/>
</dbReference>
<name>A0A195CSP8_9HYME</name>
<sequence length="424" mass="48394">MYLRPTDVGWRAGWRYGGILATTSVVARSAGSGQTGSSFYAPLVIAQRAGGRRAFGYAHIAGLAATCSYASYTRRTGQLSGALFTFLRTMRLDALDDTSDDTMILRSHTILRMVVVVTAASAIAVRRPLSFESVARHIFGAGIVGRQIDLSLDLVDYVLLLDKIVVRSSERFSNQSGLLCEMEKVYRIRTKRKVCLSVWAKFLSQLYSQSMNLLPHNDNVCNWSGSQLVNTSARCAKRKMLHDVNCKARIRFVLSCPNTEYSCRIRATAYNAQDNYTGMSVVRVIVHHISLYTKLCLHALTRLTLHLRLAHLIELYKSIHRNSPTCSNLMQYIRSRLEFSEPFPPLYRLSDRLYFKLYLPISRSTSEQPQHRYNLHKTLWSYKVSANFEIYSYRVYRHRMRGSTIVNVIAQQPFDPATRRCEEK</sequence>
<gene>
    <name evidence="1" type="ORF">ALC62_05412</name>
</gene>
<accession>A0A195CSP8</accession>